<dbReference type="Pfam" id="PF00076">
    <property type="entry name" value="RRM_1"/>
    <property type="match status" value="1"/>
</dbReference>
<dbReference type="InterPro" id="IPR012677">
    <property type="entry name" value="Nucleotide-bd_a/b_plait_sf"/>
</dbReference>
<feature type="region of interest" description="Disordered" evidence="2">
    <location>
        <begin position="1"/>
        <end position="62"/>
    </location>
</feature>
<reference evidence="4" key="2">
    <citation type="submission" date="2025-09" db="UniProtKB">
        <authorList>
            <consortium name="Ensembl"/>
        </authorList>
    </citation>
    <scope>IDENTIFICATION</scope>
</reference>
<dbReference type="OMA" id="GKRLNVX"/>
<dbReference type="FunFam" id="3.30.70.330:FF:000052">
    <property type="entry name" value="Heterogeneous nuclear ribonucleoprotein L like"/>
    <property type="match status" value="1"/>
</dbReference>
<dbReference type="InterPro" id="IPR035979">
    <property type="entry name" value="RBD_domain_sf"/>
</dbReference>
<reference evidence="4" key="1">
    <citation type="submission" date="2025-08" db="UniProtKB">
        <authorList>
            <consortium name="Ensembl"/>
        </authorList>
    </citation>
    <scope>IDENTIFICATION</scope>
</reference>
<keyword evidence="5" id="KW-1185">Reference proteome</keyword>
<dbReference type="InterPro" id="IPR055204">
    <property type="entry name" value="HNRNPL_RRM"/>
</dbReference>
<dbReference type="GO" id="GO:0003723">
    <property type="term" value="F:RNA binding"/>
    <property type="evidence" value="ECO:0007669"/>
    <property type="project" value="UniProtKB-UniRule"/>
</dbReference>
<dbReference type="InterPro" id="IPR000504">
    <property type="entry name" value="RRM_dom"/>
</dbReference>
<organism evidence="4 5">
    <name type="scientific">Haplochromis burtoni</name>
    <name type="common">Burton's mouthbrooder</name>
    <name type="synonym">Chromis burtoni</name>
    <dbReference type="NCBI Taxonomy" id="8153"/>
    <lineage>
        <taxon>Eukaryota</taxon>
        <taxon>Metazoa</taxon>
        <taxon>Chordata</taxon>
        <taxon>Craniata</taxon>
        <taxon>Vertebrata</taxon>
        <taxon>Euteleostomi</taxon>
        <taxon>Actinopterygii</taxon>
        <taxon>Neopterygii</taxon>
        <taxon>Teleostei</taxon>
        <taxon>Neoteleostei</taxon>
        <taxon>Acanthomorphata</taxon>
        <taxon>Ovalentaria</taxon>
        <taxon>Cichlomorphae</taxon>
        <taxon>Cichliformes</taxon>
        <taxon>Cichlidae</taxon>
        <taxon>African cichlids</taxon>
        <taxon>Pseudocrenilabrinae</taxon>
        <taxon>Haplochromini</taxon>
        <taxon>Haplochromis</taxon>
    </lineage>
</organism>
<evidence type="ECO:0000256" key="1">
    <source>
        <dbReference type="PROSITE-ProRule" id="PRU00176"/>
    </source>
</evidence>
<feature type="compositionally biased region" description="Basic and acidic residues" evidence="2">
    <location>
        <begin position="7"/>
        <end position="26"/>
    </location>
</feature>
<dbReference type="PANTHER" id="PTHR15592">
    <property type="entry name" value="MATRIN 3/NUCLEAR PROTEIN 220-RELATED"/>
    <property type="match status" value="1"/>
</dbReference>
<dbReference type="Ensembl" id="ENSHBUT00000001593.1">
    <property type="protein sequence ID" value="ENSHBUP00000008646.1"/>
    <property type="gene ID" value="ENSHBUG00000010190.1"/>
</dbReference>
<dbReference type="AlphaFoldDB" id="A0A3Q3BXL6"/>
<dbReference type="Proteomes" id="UP000264840">
    <property type="component" value="Unplaced"/>
</dbReference>
<dbReference type="SMART" id="SM00360">
    <property type="entry name" value="RRM"/>
    <property type="match status" value="1"/>
</dbReference>
<keyword evidence="1" id="KW-0694">RNA-binding</keyword>
<evidence type="ECO:0000313" key="5">
    <source>
        <dbReference type="Proteomes" id="UP000264840"/>
    </source>
</evidence>
<dbReference type="STRING" id="8153.ENSHBUP00000008646"/>
<dbReference type="Pfam" id="PF22976">
    <property type="entry name" value="RRM_10"/>
    <property type="match status" value="1"/>
</dbReference>
<feature type="domain" description="RRM" evidence="3">
    <location>
        <begin position="87"/>
        <end position="161"/>
    </location>
</feature>
<evidence type="ECO:0000259" key="3">
    <source>
        <dbReference type="PROSITE" id="PS50102"/>
    </source>
</evidence>
<dbReference type="PROSITE" id="PS50102">
    <property type="entry name" value="RRM"/>
    <property type="match status" value="1"/>
</dbReference>
<dbReference type="GeneTree" id="ENSGT01030000234642"/>
<proteinExistence type="predicted"/>
<protein>
    <submittedName>
        <fullName evidence="4">Heteroous nuclear ribonucleoprotein L like</fullName>
    </submittedName>
</protein>
<dbReference type="SUPFAM" id="SSF54928">
    <property type="entry name" value="RNA-binding domain, RBD"/>
    <property type="match status" value="2"/>
</dbReference>
<sequence length="477" mass="52906">MSTPEEAGQREEGEYGRAAKRLKTEETEADEREEGEEELEEGEDSDSGSLPGNGESATDNRARWSASQFGAGLRDNGEDSHRISPSPVVHVRGLCEAVVEADLIDALEKFGPICYVMMMPFKRQALVEFSAVESADRCVSCGAKEPVYIAGQQAYFNYSTSKRITRPTNADNPNSGNKVLLLSIQNPLYPITTFFTICGFCRFESVQCAQKAKAALNGADIYAGCCTLKIEYARPTRLNVIKNDNESWDYTKPYLVRRDRGKGRQRQAILGEHPSSYSDNGYGKAHGNSDLVSLFDASKSTCFELPLCRYIHGAKKKPQNVMIYKSCKISNTVDVFGFCSVSKQHAVIPSQVFELEDGSSSYKDFAMTRNNRFSSAGQASKNIIQPPSAVLHYYNVPPCISQDHLLRLCTEHDLPGFVKFKMFDAKPSSKTISGLLEFDSKTEAVEVLTVLNHYQIRIPNGSNPYTLKLCFSTSSHL</sequence>
<evidence type="ECO:0000313" key="4">
    <source>
        <dbReference type="Ensembl" id="ENSHBUP00000008646.1"/>
    </source>
</evidence>
<name>A0A3Q3BXL6_HAPBU</name>
<accession>A0A3Q3BXL6</accession>
<feature type="compositionally biased region" description="Acidic residues" evidence="2">
    <location>
        <begin position="27"/>
        <end position="46"/>
    </location>
</feature>
<evidence type="ECO:0000256" key="2">
    <source>
        <dbReference type="SAM" id="MobiDB-lite"/>
    </source>
</evidence>
<dbReference type="Gene3D" id="3.30.70.330">
    <property type="match status" value="3"/>
</dbReference>
<dbReference type="FunFam" id="3.30.70.330:FF:000104">
    <property type="entry name" value="Heterogeneous nuclear ribonucleoprotein L like"/>
    <property type="match status" value="1"/>
</dbReference>